<dbReference type="GO" id="GO:0015031">
    <property type="term" value="P:protein transport"/>
    <property type="evidence" value="ECO:0007669"/>
    <property type="project" value="UniProtKB-KW"/>
</dbReference>
<keyword evidence="15" id="KW-0812">Transmembrane</keyword>
<evidence type="ECO:0000313" key="17">
    <source>
        <dbReference type="EMBL" id="KRZ51562.1"/>
    </source>
</evidence>
<dbReference type="InterPro" id="IPR001478">
    <property type="entry name" value="PDZ"/>
</dbReference>
<dbReference type="GO" id="GO:0016323">
    <property type="term" value="C:basolateral plasma membrane"/>
    <property type="evidence" value="ECO:0007669"/>
    <property type="project" value="UniProtKB-SubCell"/>
</dbReference>
<feature type="domain" description="PDZ" evidence="16">
    <location>
        <begin position="551"/>
        <end position="633"/>
    </location>
</feature>
<protein>
    <recommendedName>
        <fullName evidence="14">Protein lin-7 homolog B</fullName>
    </recommendedName>
</protein>
<evidence type="ECO:0000256" key="11">
    <source>
        <dbReference type="ARBA" id="ARBA00023136"/>
    </source>
</evidence>
<keyword evidence="10" id="KW-0770">Synapse</keyword>
<comment type="caution">
    <text evidence="17">The sequence shown here is derived from an EMBL/GenBank/DDBJ whole genome shotgun (WGS) entry which is preliminary data.</text>
</comment>
<dbReference type="AlphaFoldDB" id="A0A0V1KW80"/>
<dbReference type="GO" id="GO:0005923">
    <property type="term" value="C:bicellular tight junction"/>
    <property type="evidence" value="ECO:0007669"/>
    <property type="project" value="UniProtKB-SubCell"/>
</dbReference>
<gene>
    <name evidence="17" type="primary">Lin7b</name>
    <name evidence="17" type="ORF">T02_14637</name>
</gene>
<evidence type="ECO:0000256" key="9">
    <source>
        <dbReference type="ARBA" id="ARBA00022949"/>
    </source>
</evidence>
<dbReference type="Gene3D" id="2.30.42.10">
    <property type="match status" value="1"/>
</dbReference>
<keyword evidence="6" id="KW-1003">Cell membrane</keyword>
<evidence type="ECO:0000256" key="7">
    <source>
        <dbReference type="ARBA" id="ARBA00022483"/>
    </source>
</evidence>
<sequence length="663" mass="75198">MACRAISSTDPVRRPLTECSGSDFHYVASNKGVGYALSVSYRDMFMHEVPYHDLMGFVVLICLTAMSSDKPRFVRHDKVREDADTVETVEWTQIGGSGKAYWIEKYFRSNKVPRKYGCAVSKKEIQWFNLKIQDGNCHGERFYDSSLQKCQMDEYCIGRKRNFVCEKFATNNENCNSVGVFFRHTCELMSQSCAETCGSAVLITEFQNVGNSFPLGSFVQWSIDDNIRFSFFAKTTGNNPVYSSVSCFSDSISSSRQLFDNEVHIYENVKNVETYMDAIHEACLNSEIFRITVHNGQGENYFLYGVPFTYQVAFDPSEQFIQEVMDATTPIKQVKCKTNFKFKTALFTVRAWWSFDVSGVSLETDTLDGDKHESGYYRCNVEVTFQASFPRKTISTLKQKSYFLYLKGEKNQMLEPKKPAHFKRYRKIKDVDAILDKLMENLSLIYTIAACIAVAILLSIMYACVSPKHRPTSKIKLSEKNKRRRGEVTSPKLVTLQQILKSDFFNCVREVYEHIYGTIDVQGTQETKAVATAKATIAAFAAAEGHAHPRIIELAKTEEGLGFNVMGGKEQNSPIYISRIIPGGVADRKSGLRRGDQLININGVNVEGESHEKAVELLKNATGTVKLIVRYTPKLLEEMERRFEQQRLAAVTRKPQIHSPTLS</sequence>
<dbReference type="GO" id="GO:0006887">
    <property type="term" value="P:exocytosis"/>
    <property type="evidence" value="ECO:0007669"/>
    <property type="project" value="UniProtKB-KW"/>
</dbReference>
<dbReference type="GO" id="GO:0098839">
    <property type="term" value="C:postsynaptic density membrane"/>
    <property type="evidence" value="ECO:0007669"/>
    <property type="project" value="UniProtKB-SubCell"/>
</dbReference>
<dbReference type="PANTHER" id="PTHR14063">
    <property type="entry name" value="PROTEIN LIN-7 HOMOLOG"/>
    <property type="match status" value="1"/>
</dbReference>
<evidence type="ECO:0000256" key="15">
    <source>
        <dbReference type="SAM" id="Phobius"/>
    </source>
</evidence>
<dbReference type="PROSITE" id="PS50106">
    <property type="entry name" value="PDZ"/>
    <property type="match status" value="1"/>
</dbReference>
<keyword evidence="12" id="KW-0628">Postsynaptic cell membrane</keyword>
<keyword evidence="11 15" id="KW-0472">Membrane</keyword>
<dbReference type="OrthoDB" id="10056216at2759"/>
<dbReference type="Pfam" id="PF02828">
    <property type="entry name" value="L27"/>
    <property type="match status" value="1"/>
</dbReference>
<name>A0A0V1KW80_9BILA</name>
<evidence type="ECO:0000259" key="16">
    <source>
        <dbReference type="PROSITE" id="PS50106"/>
    </source>
</evidence>
<evidence type="ECO:0000256" key="2">
    <source>
        <dbReference type="ARBA" id="ARBA00004435"/>
    </source>
</evidence>
<dbReference type="InterPro" id="IPR051109">
    <property type="entry name" value="MAM_complex_regulator"/>
</dbReference>
<dbReference type="InterPro" id="IPR036892">
    <property type="entry name" value="L27_dom_sf"/>
</dbReference>
<comment type="similarity">
    <text evidence="3">Belongs to the lin-7 family.</text>
</comment>
<dbReference type="FunFam" id="2.30.42.10:FF:000039">
    <property type="entry name" value="Lin-7 homolog B"/>
    <property type="match status" value="1"/>
</dbReference>
<dbReference type="SMART" id="SM00228">
    <property type="entry name" value="PDZ"/>
    <property type="match status" value="1"/>
</dbReference>
<evidence type="ECO:0000313" key="18">
    <source>
        <dbReference type="Proteomes" id="UP000054721"/>
    </source>
</evidence>
<keyword evidence="4" id="KW-0796">Tight junction</keyword>
<dbReference type="Gene3D" id="1.10.287.650">
    <property type="entry name" value="L27 domain"/>
    <property type="match status" value="1"/>
</dbReference>
<dbReference type="InterPro" id="IPR036034">
    <property type="entry name" value="PDZ_sf"/>
</dbReference>
<dbReference type="SUPFAM" id="SSF50156">
    <property type="entry name" value="PDZ domain-like"/>
    <property type="match status" value="1"/>
</dbReference>
<dbReference type="EMBL" id="JYDW01000222">
    <property type="protein sequence ID" value="KRZ51562.1"/>
    <property type="molecule type" value="Genomic_DNA"/>
</dbReference>
<evidence type="ECO:0000256" key="6">
    <source>
        <dbReference type="ARBA" id="ARBA00022475"/>
    </source>
</evidence>
<accession>A0A0V1KW80</accession>
<dbReference type="CDD" id="cd06796">
    <property type="entry name" value="PDZ_Lin-7-like"/>
    <property type="match status" value="1"/>
</dbReference>
<evidence type="ECO:0000256" key="12">
    <source>
        <dbReference type="ARBA" id="ARBA00023257"/>
    </source>
</evidence>
<evidence type="ECO:0000256" key="10">
    <source>
        <dbReference type="ARBA" id="ARBA00023018"/>
    </source>
</evidence>
<evidence type="ECO:0000256" key="4">
    <source>
        <dbReference type="ARBA" id="ARBA00022427"/>
    </source>
</evidence>
<organism evidence="17 18">
    <name type="scientific">Trichinella nativa</name>
    <dbReference type="NCBI Taxonomy" id="6335"/>
    <lineage>
        <taxon>Eukaryota</taxon>
        <taxon>Metazoa</taxon>
        <taxon>Ecdysozoa</taxon>
        <taxon>Nematoda</taxon>
        <taxon>Enoplea</taxon>
        <taxon>Dorylaimia</taxon>
        <taxon>Trichinellida</taxon>
        <taxon>Trichinellidae</taxon>
        <taxon>Trichinella</taxon>
    </lineage>
</organism>
<dbReference type="Proteomes" id="UP000054721">
    <property type="component" value="Unassembled WGS sequence"/>
</dbReference>
<keyword evidence="18" id="KW-1185">Reference proteome</keyword>
<dbReference type="InterPro" id="IPR014775">
    <property type="entry name" value="L27_C"/>
</dbReference>
<keyword evidence="8" id="KW-0653">Protein transport</keyword>
<reference evidence="17 18" key="1">
    <citation type="submission" date="2015-05" db="EMBL/GenBank/DDBJ databases">
        <title>Evolution of Trichinella species and genotypes.</title>
        <authorList>
            <person name="Korhonen P.K."/>
            <person name="Edoardo P."/>
            <person name="Giuseppe L.R."/>
            <person name="Gasser R.B."/>
        </authorList>
    </citation>
    <scope>NUCLEOTIDE SEQUENCE [LARGE SCALE GENOMIC DNA]</scope>
    <source>
        <strain evidence="17">ISS10</strain>
    </source>
</reference>
<keyword evidence="15" id="KW-1133">Transmembrane helix</keyword>
<evidence type="ECO:0000256" key="13">
    <source>
        <dbReference type="ARBA" id="ARBA00034098"/>
    </source>
</evidence>
<keyword evidence="5" id="KW-0813">Transport</keyword>
<evidence type="ECO:0000256" key="8">
    <source>
        <dbReference type="ARBA" id="ARBA00022927"/>
    </source>
</evidence>
<proteinExistence type="inferred from homology"/>
<dbReference type="SUPFAM" id="SSF101288">
    <property type="entry name" value="L27 domain"/>
    <property type="match status" value="1"/>
</dbReference>
<keyword evidence="7" id="KW-0268">Exocytosis</keyword>
<feature type="transmembrane region" description="Helical" evidence="15">
    <location>
        <begin position="444"/>
        <end position="465"/>
    </location>
</feature>
<dbReference type="Pfam" id="PF00595">
    <property type="entry name" value="PDZ"/>
    <property type="match status" value="1"/>
</dbReference>
<evidence type="ECO:0000256" key="1">
    <source>
        <dbReference type="ARBA" id="ARBA00004171"/>
    </source>
</evidence>
<keyword evidence="9" id="KW-0965">Cell junction</keyword>
<comment type="subcellular location">
    <subcellularLocation>
        <location evidence="1">Basolateral cell membrane</location>
        <topology evidence="1">Peripheral membrane protein</topology>
    </subcellularLocation>
    <subcellularLocation>
        <location evidence="2">Cell junction</location>
        <location evidence="2">Tight junction</location>
    </subcellularLocation>
    <subcellularLocation>
        <location evidence="13">Postsynaptic density membrane</location>
        <topology evidence="13">Peripheral membrane protein</topology>
    </subcellularLocation>
</comment>
<evidence type="ECO:0000256" key="3">
    <source>
        <dbReference type="ARBA" id="ARBA00008546"/>
    </source>
</evidence>
<evidence type="ECO:0000256" key="14">
    <source>
        <dbReference type="ARBA" id="ARBA00068095"/>
    </source>
</evidence>
<evidence type="ECO:0000256" key="5">
    <source>
        <dbReference type="ARBA" id="ARBA00022448"/>
    </source>
</evidence>